<dbReference type="GO" id="GO:0005509">
    <property type="term" value="F:calcium ion binding"/>
    <property type="evidence" value="ECO:0007669"/>
    <property type="project" value="InterPro"/>
</dbReference>
<comment type="caution">
    <text evidence="5">The sequence shown here is derived from an EMBL/GenBank/DDBJ whole genome shotgun (WGS) entry which is preliminary data.</text>
</comment>
<feature type="domain" description="EF-hand" evidence="4">
    <location>
        <begin position="144"/>
        <end position="179"/>
    </location>
</feature>
<evidence type="ECO:0000313" key="5">
    <source>
        <dbReference type="EMBL" id="GFS02691.1"/>
    </source>
</evidence>
<dbReference type="InterPro" id="IPR002048">
    <property type="entry name" value="EF_hand_dom"/>
</dbReference>
<dbReference type="PROSITE" id="PS50222">
    <property type="entry name" value="EF_HAND_2"/>
    <property type="match status" value="2"/>
</dbReference>
<name>A0AAV4I1X8_9GAST</name>
<dbReference type="AlphaFoldDB" id="A0AAV4I1X8"/>
<dbReference type="CDD" id="cd00051">
    <property type="entry name" value="EFh"/>
    <property type="match status" value="1"/>
</dbReference>
<evidence type="ECO:0000256" key="1">
    <source>
        <dbReference type="ARBA" id="ARBA00022723"/>
    </source>
</evidence>
<keyword evidence="3" id="KW-0106">Calcium</keyword>
<feature type="domain" description="EF-hand" evidence="4">
    <location>
        <begin position="100"/>
        <end position="135"/>
    </location>
</feature>
<evidence type="ECO:0000313" key="6">
    <source>
        <dbReference type="Proteomes" id="UP000762676"/>
    </source>
</evidence>
<dbReference type="Pfam" id="PF13499">
    <property type="entry name" value="EF-hand_7"/>
    <property type="match status" value="1"/>
</dbReference>
<evidence type="ECO:0000256" key="2">
    <source>
        <dbReference type="ARBA" id="ARBA00022737"/>
    </source>
</evidence>
<keyword evidence="6" id="KW-1185">Reference proteome</keyword>
<reference evidence="5 6" key="1">
    <citation type="journal article" date="2021" name="Elife">
        <title>Chloroplast acquisition without the gene transfer in kleptoplastic sea slugs, Plakobranchus ocellatus.</title>
        <authorList>
            <person name="Maeda T."/>
            <person name="Takahashi S."/>
            <person name="Yoshida T."/>
            <person name="Shimamura S."/>
            <person name="Takaki Y."/>
            <person name="Nagai Y."/>
            <person name="Toyoda A."/>
            <person name="Suzuki Y."/>
            <person name="Arimoto A."/>
            <person name="Ishii H."/>
            <person name="Satoh N."/>
            <person name="Nishiyama T."/>
            <person name="Hasebe M."/>
            <person name="Maruyama T."/>
            <person name="Minagawa J."/>
            <person name="Obokata J."/>
            <person name="Shigenobu S."/>
        </authorList>
    </citation>
    <scope>NUCLEOTIDE SEQUENCE [LARGE SCALE GENOMIC DNA]</scope>
</reference>
<protein>
    <submittedName>
        <fullName evidence="5">EF-hand calcium-binding domain-containing protein 1</fullName>
    </submittedName>
</protein>
<dbReference type="PANTHER" id="PTHR45942">
    <property type="entry name" value="PROTEIN PHOSPATASE 3 REGULATORY SUBUNIT B ALPHA ISOFORM TYPE 1"/>
    <property type="match status" value="1"/>
</dbReference>
<evidence type="ECO:0000256" key="3">
    <source>
        <dbReference type="ARBA" id="ARBA00022837"/>
    </source>
</evidence>
<dbReference type="PROSITE" id="PS00018">
    <property type="entry name" value="EF_HAND_1"/>
    <property type="match status" value="1"/>
</dbReference>
<sequence length="187" mass="21265">MSTFDEIRRITNALAKDVSDFTGVKASLVVNVIQYARRLSRPTNPDVIEELVFIAQMGQRFGITSLFHVKLMFDAIRIKDTKLVRVEEYVKLICIFYSKNLDVKIDFVFSVYDFYHDHQISPNEMTALLKTAIVSSGEDDAVEQLKELIEMVLLEFDSDKDGLISLEEFSVIVSPQSSATEDWGKLG</sequence>
<organism evidence="5 6">
    <name type="scientific">Elysia marginata</name>
    <dbReference type="NCBI Taxonomy" id="1093978"/>
    <lineage>
        <taxon>Eukaryota</taxon>
        <taxon>Metazoa</taxon>
        <taxon>Spiralia</taxon>
        <taxon>Lophotrochozoa</taxon>
        <taxon>Mollusca</taxon>
        <taxon>Gastropoda</taxon>
        <taxon>Heterobranchia</taxon>
        <taxon>Euthyneura</taxon>
        <taxon>Panpulmonata</taxon>
        <taxon>Sacoglossa</taxon>
        <taxon>Placobranchoidea</taxon>
        <taxon>Plakobranchidae</taxon>
        <taxon>Elysia</taxon>
    </lineage>
</organism>
<evidence type="ECO:0000259" key="4">
    <source>
        <dbReference type="PROSITE" id="PS50222"/>
    </source>
</evidence>
<dbReference type="InterPro" id="IPR011992">
    <property type="entry name" value="EF-hand-dom_pair"/>
</dbReference>
<gene>
    <name evidence="5" type="ORF">ElyMa_004613100</name>
</gene>
<dbReference type="Gene3D" id="1.10.238.10">
    <property type="entry name" value="EF-hand"/>
    <property type="match status" value="1"/>
</dbReference>
<dbReference type="Proteomes" id="UP000762676">
    <property type="component" value="Unassembled WGS sequence"/>
</dbReference>
<proteinExistence type="predicted"/>
<dbReference type="SMART" id="SM00054">
    <property type="entry name" value="EFh"/>
    <property type="match status" value="2"/>
</dbReference>
<feature type="non-terminal residue" evidence="5">
    <location>
        <position position="187"/>
    </location>
</feature>
<dbReference type="EMBL" id="BMAT01009250">
    <property type="protein sequence ID" value="GFS02691.1"/>
    <property type="molecule type" value="Genomic_DNA"/>
</dbReference>
<dbReference type="InterPro" id="IPR018247">
    <property type="entry name" value="EF_Hand_1_Ca_BS"/>
</dbReference>
<dbReference type="SUPFAM" id="SSF47473">
    <property type="entry name" value="EF-hand"/>
    <property type="match status" value="1"/>
</dbReference>
<keyword evidence="2" id="KW-0677">Repeat</keyword>
<accession>A0AAV4I1X8</accession>
<keyword evidence="1" id="KW-0479">Metal-binding</keyword>